<name>Q9PCE2_XYLFA</name>
<dbReference type="STRING" id="160492.XF_1839"/>
<protein>
    <submittedName>
        <fullName evidence="2">Uncharacterized protein</fullName>
    </submittedName>
</protein>
<reference evidence="2 3" key="1">
    <citation type="journal article" date="2000" name="Nature">
        <title>The genome sequence of the plant pathogen Xylella fastidiosa.</title>
        <authorList>
            <person name="Simpson A.J."/>
            <person name="Reinach F.C."/>
            <person name="Arruda P."/>
            <person name="Abreu F.A."/>
            <person name="Acencio M."/>
            <person name="Alvarenga R."/>
            <person name="Alves L.M."/>
            <person name="Araya J.E."/>
            <person name="Baia G.S."/>
            <person name="Baptista C.S."/>
            <person name="Barros M.H."/>
            <person name="Bonaccorsi E.D."/>
            <person name="Bordin S."/>
            <person name="Bove J.M."/>
            <person name="Briones M.R."/>
            <person name="Bueno M.R."/>
            <person name="Camargo A.A."/>
            <person name="Camargo L.E."/>
            <person name="Carraro D.M."/>
            <person name="Carrer H."/>
            <person name="Colauto N.B."/>
            <person name="Colombo C."/>
            <person name="Costa F.F."/>
            <person name="Costa M.C."/>
            <person name="Costa-Neto C.M."/>
            <person name="Coutinho L.L."/>
            <person name="Cristofani M."/>
            <person name="Dias-Neto E."/>
            <person name="Docena C."/>
            <person name="El-Dorry H."/>
            <person name="Facincani A.P."/>
            <person name="Ferreira A.J."/>
            <person name="Ferreira V.C."/>
            <person name="Ferro J.A."/>
            <person name="Fraga J.S."/>
            <person name="Franca S.C."/>
            <person name="Franco M.C."/>
            <person name="Frohme M."/>
            <person name="Furlan L.R."/>
            <person name="Garnier M."/>
            <person name="Goldman G.H."/>
            <person name="Goldman M.H."/>
            <person name="Gomes S.L."/>
            <person name="Gruber A."/>
            <person name="Ho P.L."/>
            <person name="Hoheisel J.D."/>
            <person name="Junqueira M.L."/>
            <person name="Kemper E.L."/>
            <person name="Kitajima J.P."/>
            <person name="Krieger J.E."/>
            <person name="Kuramae E.E."/>
            <person name="Laigret F."/>
            <person name="Lambais M.R."/>
            <person name="Leite L.C."/>
            <person name="Lemos E.G."/>
            <person name="Lemos M.V."/>
            <person name="Lopes S.A."/>
            <person name="Lopes C.R."/>
            <person name="Machado J.A."/>
            <person name="Machado M.A."/>
            <person name="Madeira A.M."/>
            <person name="Madeira H.M."/>
            <person name="Marino C.L."/>
            <person name="Marques M.V."/>
            <person name="Martins E.A."/>
            <person name="Martins E.M."/>
            <person name="Matsukuma A.Y."/>
            <person name="Menck C.F."/>
            <person name="Miracca E.C."/>
            <person name="Miyaki C.Y."/>
            <person name="Monteriro-Vitorello C.B."/>
            <person name="Moon D.H."/>
            <person name="Nagai M.A."/>
            <person name="Nascimento A.L."/>
            <person name="Netto L.E."/>
            <person name="Nhani A.Jr."/>
            <person name="Nobrega F.G."/>
            <person name="Nunes L.R."/>
            <person name="Oliveira M.A."/>
            <person name="de Oliveira M.C."/>
            <person name="de Oliveira R.C."/>
            <person name="Palmieri D.A."/>
            <person name="Paris A."/>
            <person name="Peixoto B.R."/>
            <person name="Pereira G.A."/>
            <person name="Pereira H.A.Jr."/>
            <person name="Pesquero J.B."/>
            <person name="Quaggio R.B."/>
            <person name="Roberto P.G."/>
            <person name="Rodrigues V."/>
            <person name="de M Rosa A.J."/>
            <person name="de Rosa V.E.Jr."/>
            <person name="de Sa R.G."/>
            <person name="Santelli R.V."/>
            <person name="Sawasaki H.E."/>
            <person name="da Silva A.C."/>
            <person name="da Silva A.M."/>
            <person name="da Silva F.R."/>
            <person name="da Silva W.A.Jr."/>
            <person name="da Silveira J.F."/>
            <person name="Silvestri M.L."/>
            <person name="Siqueira W.J."/>
            <person name="de Souza A.A."/>
            <person name="de Souza A.P."/>
            <person name="Terenzi M.F."/>
            <person name="Truffi D."/>
            <person name="Tsai S.M."/>
            <person name="Tsuhako M.H."/>
            <person name="Vallada H."/>
            <person name="Van Sluys M.A."/>
            <person name="Verjovski-Almeida S."/>
            <person name="Vettore A.L."/>
            <person name="Zago M.A."/>
            <person name="Zatz M."/>
            <person name="Meidanis J."/>
            <person name="Setubal J.C."/>
        </authorList>
    </citation>
    <scope>NUCLEOTIDE SEQUENCE [LARGE SCALE GENOMIC DNA]</scope>
    <source>
        <strain evidence="2 3">9a5c</strain>
    </source>
</reference>
<proteinExistence type="predicted"/>
<evidence type="ECO:0000313" key="3">
    <source>
        <dbReference type="Proteomes" id="UP000000812"/>
    </source>
</evidence>
<sequence>MYGLLETQAWQVRGHTSGIVITQMNQKNERCSSPTKNLSSTLALSNSEVGATSGAKARMATSDNSPVECGTPSNQLLASAQ</sequence>
<dbReference type="EMBL" id="AE003849">
    <property type="protein sequence ID" value="AAF84645.1"/>
    <property type="molecule type" value="Genomic_DNA"/>
</dbReference>
<evidence type="ECO:0000256" key="1">
    <source>
        <dbReference type="SAM" id="MobiDB-lite"/>
    </source>
</evidence>
<dbReference type="AlphaFoldDB" id="Q9PCE2"/>
<dbReference type="KEGG" id="xfa:XF_1839"/>
<organism evidence="2 3">
    <name type="scientific">Xylella fastidiosa (strain 9a5c)</name>
    <dbReference type="NCBI Taxonomy" id="160492"/>
    <lineage>
        <taxon>Bacteria</taxon>
        <taxon>Pseudomonadati</taxon>
        <taxon>Pseudomonadota</taxon>
        <taxon>Gammaproteobacteria</taxon>
        <taxon>Lysobacterales</taxon>
        <taxon>Lysobacteraceae</taxon>
        <taxon>Xylella</taxon>
    </lineage>
</organism>
<feature type="region of interest" description="Disordered" evidence="1">
    <location>
        <begin position="50"/>
        <end position="81"/>
    </location>
</feature>
<accession>Q9PCE2</accession>
<feature type="compositionally biased region" description="Polar residues" evidence="1">
    <location>
        <begin position="61"/>
        <end position="81"/>
    </location>
</feature>
<dbReference type="HOGENOM" id="CLU_2573120_0_0_6"/>
<dbReference type="Proteomes" id="UP000000812">
    <property type="component" value="Chromosome"/>
</dbReference>
<evidence type="ECO:0000313" key="2">
    <source>
        <dbReference type="EMBL" id="AAF84645.1"/>
    </source>
</evidence>
<gene>
    <name evidence="2" type="ordered locus">XF_1839</name>
</gene>
<dbReference type="PIR" id="D82631">
    <property type="entry name" value="D82631"/>
</dbReference>